<reference evidence="1 2" key="1">
    <citation type="submission" date="2011-04" db="EMBL/GenBank/DDBJ databases">
        <authorList>
            <person name="Muzny D."/>
            <person name="Qin X."/>
            <person name="Deng J."/>
            <person name="Jiang H."/>
            <person name="Liu Y."/>
            <person name="Qu J."/>
            <person name="Song X.-Z."/>
            <person name="Zhang L."/>
            <person name="Thornton R."/>
            <person name="Coyle M."/>
            <person name="Francisco L."/>
            <person name="Jackson L."/>
            <person name="Javaid M."/>
            <person name="Korchina V."/>
            <person name="Kovar C."/>
            <person name="Mata R."/>
            <person name="Mathew T."/>
            <person name="Ngo R."/>
            <person name="Nguyen L."/>
            <person name="Nguyen N."/>
            <person name="Okwuonu G."/>
            <person name="Ongeri F."/>
            <person name="Pham C."/>
            <person name="Simmons D."/>
            <person name="Wilczek-Boney K."/>
            <person name="Hale W."/>
            <person name="Jakkamsetti A."/>
            <person name="Pham P."/>
            <person name="Ruth R."/>
            <person name="San Lucas F."/>
            <person name="Warren J."/>
            <person name="Zhang J."/>
            <person name="Zhao Z."/>
            <person name="Zhou C."/>
            <person name="Zhu D."/>
            <person name="Lee S."/>
            <person name="Bess C."/>
            <person name="Blankenburg K."/>
            <person name="Forbes L."/>
            <person name="Fu Q."/>
            <person name="Gubbala S."/>
            <person name="Hirani K."/>
            <person name="Jayaseelan J.C."/>
            <person name="Lara F."/>
            <person name="Munidasa M."/>
            <person name="Palculict T."/>
            <person name="Patil S."/>
            <person name="Pu L.-L."/>
            <person name="Saada N."/>
            <person name="Tang L."/>
            <person name="Weissenberger G."/>
            <person name="Zhu Y."/>
            <person name="Hemphill L."/>
            <person name="Shang Y."/>
            <person name="Youmans B."/>
            <person name="Ayvaz T."/>
            <person name="Ross M."/>
            <person name="Santibanez J."/>
            <person name="Aqrawi P."/>
            <person name="Gross S."/>
            <person name="Joshi V."/>
            <person name="Fowler G."/>
            <person name="Nazareth L."/>
            <person name="Reid J."/>
            <person name="Worley K."/>
            <person name="Petrosino J."/>
            <person name="Highlander S."/>
            <person name="Gibbs R."/>
        </authorList>
    </citation>
    <scope>NUCLEOTIDE SEQUENCE [LARGE SCALE GENOMIC DNA]</scope>
    <source>
        <strain evidence="1 2">DSM 3688</strain>
    </source>
</reference>
<gene>
    <name evidence="1" type="ORF">HMPREF9136_0270</name>
</gene>
<dbReference type="Proteomes" id="UP000007820">
    <property type="component" value="Unassembled WGS sequence"/>
</dbReference>
<organism evidence="1 2">
    <name type="scientific">Prevotella dentalis (strain ATCC 49559 / DSM 3688 / JCM 13448 / NCTC 12043 / ES 2772)</name>
    <name type="common">Mitsuokella dentalis</name>
    <dbReference type="NCBI Taxonomy" id="908937"/>
    <lineage>
        <taxon>Bacteria</taxon>
        <taxon>Pseudomonadati</taxon>
        <taxon>Bacteroidota</taxon>
        <taxon>Bacteroidia</taxon>
        <taxon>Bacteroidales</taxon>
        <taxon>Prevotellaceae</taxon>
        <taxon>Prevotella</taxon>
    </lineage>
</organism>
<dbReference type="InterPro" id="IPR021428">
    <property type="entry name" value="DUF3078"/>
</dbReference>
<accession>F9D093</accession>
<dbReference type="AlphaFoldDB" id="F9D093"/>
<comment type="caution">
    <text evidence="1">The sequence shown here is derived from an EMBL/GenBank/DDBJ whole genome shotgun (WGS) entry which is preliminary data.</text>
</comment>
<proteinExistence type="predicted"/>
<name>F9D093_PREDD</name>
<dbReference type="EMBL" id="AFPW01000004">
    <property type="protein sequence ID" value="EGQ17186.1"/>
    <property type="molecule type" value="Genomic_DNA"/>
</dbReference>
<dbReference type="Pfam" id="PF11276">
    <property type="entry name" value="DUF3078"/>
    <property type="match status" value="1"/>
</dbReference>
<protein>
    <recommendedName>
        <fullName evidence="3">DUF3078 domain-containing protein</fullName>
    </recommendedName>
</protein>
<evidence type="ECO:0000313" key="1">
    <source>
        <dbReference type="EMBL" id="EGQ17186.1"/>
    </source>
</evidence>
<evidence type="ECO:0000313" key="2">
    <source>
        <dbReference type="Proteomes" id="UP000007820"/>
    </source>
</evidence>
<dbReference type="STRING" id="908937.Prede_0503"/>
<evidence type="ECO:0008006" key="3">
    <source>
        <dbReference type="Google" id="ProtNLM"/>
    </source>
</evidence>
<dbReference type="eggNOG" id="COG3137">
    <property type="taxonomic scope" value="Bacteria"/>
</dbReference>
<sequence length="463" mass="53941">MLIFWTIMRNFADKRGRVCPALTDQISKQESMKYLFSHRVLTVSLGILALALLPIEAQAQGRLRLSHRPMRHAWTGEDVFVRSYSDSLRTFADSLFHKEIKVTGQLTNLDVAPVFLPLTFYKDISRKAFSLDSRLSPTDSLLLNMYLRRPDLVRNTQNQLEKAGPTLAPATVTERPTVIVKQATPIEPESQPVDVVVLKPNFWTINGDYFLQFLQNYISGNWYKGGESNYSMVGALTLEANYNNKQKLRWDNKLEMKLGFQTSRSDSLHKLKTSSDLLRYTGKLGLQATKRWYYTFQLLAYTQFMRNYKANQRSVLSDFASPANVNVSLGMDYSASWLKNRLTGTIHLAPLAYNLKYVGRLSLSKRYGLDEGRHTMHDLGSQLTLDMKWKFADNMLWQTRLYSYTTYERSELEWENTFTFQFNRYISTKLFVYPRFDDDTNRDDHHGYWQFKEYISLGFSYSF</sequence>